<name>A0AAI9X5U7_PENTH</name>
<feature type="transmembrane region" description="Helical" evidence="1">
    <location>
        <begin position="63"/>
        <end position="83"/>
    </location>
</feature>
<evidence type="ECO:0000256" key="1">
    <source>
        <dbReference type="SAM" id="Phobius"/>
    </source>
</evidence>
<evidence type="ECO:0000313" key="3">
    <source>
        <dbReference type="EMBL" id="KAJ9484573.1"/>
    </source>
</evidence>
<dbReference type="GO" id="GO:0072330">
    <property type="term" value="P:monocarboxylic acid biosynthetic process"/>
    <property type="evidence" value="ECO:0007669"/>
    <property type="project" value="UniProtKB-ARBA"/>
</dbReference>
<keyword evidence="1" id="KW-1133">Transmembrane helix</keyword>
<dbReference type="GO" id="GO:0017000">
    <property type="term" value="P:antibiotic biosynthetic process"/>
    <property type="evidence" value="ECO:0007669"/>
    <property type="project" value="UniProtKB-ARBA"/>
</dbReference>
<sequence length="471" mass="51920">MLEGDGERVEGRNVRDAITRRLSAPSLPRLSAHPRPLGHAAVNRHHLNFERIMVELKPIFKKAYWSLAAGGLLYVLCLLSLTFPEVQRFFLYANKINPSLWQDVNQVEQFGFLRTQVQPFHLVTADNETIYGWHLLPLHLCLEHEQELMENPSTGPAEDYTKTVAHKLLANDPNARVVVSFHGNAAHLGSAQRPATYNSMLSLSTPSNPVHVFAIDYRGFGVSTGTPTEEGLITDGVSLINFLTAGPLKVPTSHIVIMGQSLGTAVTTAVAERFAFGSSDLAAIQPAIKNAEPFAGVVLLASFSSLANLIESYSFKGLTPPMLSPIMGYPRSQKWLLSHIVDHWDTAGRLARLTGVNTTSLKAGDIGYTDKSLDLTIIHAFDDAEIPWYEGRRVWEAATGRHIKGAPGVMTYHKAEDGNPSEVKIWKNEISNQDDTEIVKTVRWERIRYGGHNRVASGSVAGLAVMRAFEQ</sequence>
<comment type="caution">
    <text evidence="3">The sequence shown here is derived from an EMBL/GenBank/DDBJ whole genome shotgun (WGS) entry which is preliminary data.</text>
</comment>
<evidence type="ECO:0000313" key="4">
    <source>
        <dbReference type="Proteomes" id="UP001227192"/>
    </source>
</evidence>
<dbReference type="AlphaFoldDB" id="A0AAI9X5U7"/>
<organism evidence="3 4">
    <name type="scientific">Penicillium thymicola</name>
    <dbReference type="NCBI Taxonomy" id="293382"/>
    <lineage>
        <taxon>Eukaryota</taxon>
        <taxon>Fungi</taxon>
        <taxon>Dikarya</taxon>
        <taxon>Ascomycota</taxon>
        <taxon>Pezizomycotina</taxon>
        <taxon>Eurotiomycetes</taxon>
        <taxon>Eurotiomycetidae</taxon>
        <taxon>Eurotiales</taxon>
        <taxon>Aspergillaceae</taxon>
        <taxon>Penicillium</taxon>
    </lineage>
</organism>
<keyword evidence="4" id="KW-1185">Reference proteome</keyword>
<dbReference type="Pfam" id="PF12697">
    <property type="entry name" value="Abhydrolase_6"/>
    <property type="match status" value="1"/>
</dbReference>
<keyword evidence="1" id="KW-0812">Transmembrane</keyword>
<evidence type="ECO:0000259" key="2">
    <source>
        <dbReference type="Pfam" id="PF12697"/>
    </source>
</evidence>
<dbReference type="Gene3D" id="3.40.50.1820">
    <property type="entry name" value="alpha/beta hydrolase"/>
    <property type="match status" value="1"/>
</dbReference>
<gene>
    <name evidence="3" type="ORF">VN97_g8802</name>
</gene>
<reference evidence="3" key="2">
    <citation type="journal article" date="2016" name="Fungal Biol.">
        <title>Ochratoxin A production by Penicillium thymicola.</title>
        <authorList>
            <person name="Nguyen H.D.T."/>
            <person name="McMullin D.R."/>
            <person name="Ponomareva E."/>
            <person name="Riley R."/>
            <person name="Pomraning K.R."/>
            <person name="Baker S.E."/>
            <person name="Seifert K.A."/>
        </authorList>
    </citation>
    <scope>NUCLEOTIDE SEQUENCE</scope>
    <source>
        <strain evidence="3">DAOM 180753</strain>
    </source>
</reference>
<dbReference type="InterPro" id="IPR000073">
    <property type="entry name" value="AB_hydrolase_1"/>
</dbReference>
<feature type="domain" description="AB hydrolase-1" evidence="2">
    <location>
        <begin position="194"/>
        <end position="345"/>
    </location>
</feature>
<proteinExistence type="predicted"/>
<reference evidence="3" key="1">
    <citation type="submission" date="2015-06" db="EMBL/GenBank/DDBJ databases">
        <authorList>
            <person name="Nguyen H."/>
        </authorList>
    </citation>
    <scope>NUCLEOTIDE SEQUENCE</scope>
    <source>
        <strain evidence="3">DAOM 180753</strain>
    </source>
</reference>
<protein>
    <recommendedName>
        <fullName evidence="2">AB hydrolase-1 domain-containing protein</fullName>
    </recommendedName>
</protein>
<dbReference type="SUPFAM" id="SSF53474">
    <property type="entry name" value="alpha/beta-Hydrolases"/>
    <property type="match status" value="1"/>
</dbReference>
<dbReference type="InterPro" id="IPR029058">
    <property type="entry name" value="AB_hydrolase_fold"/>
</dbReference>
<dbReference type="Proteomes" id="UP001227192">
    <property type="component" value="Unassembled WGS sequence"/>
</dbReference>
<accession>A0AAI9X5U7</accession>
<dbReference type="PANTHER" id="PTHR12277">
    <property type="entry name" value="ALPHA/BETA HYDROLASE DOMAIN-CONTAINING PROTEIN"/>
    <property type="match status" value="1"/>
</dbReference>
<keyword evidence="1" id="KW-0472">Membrane</keyword>
<dbReference type="EMBL" id="LACB01000329">
    <property type="protein sequence ID" value="KAJ9484573.1"/>
    <property type="molecule type" value="Genomic_DNA"/>
</dbReference>
<dbReference type="PANTHER" id="PTHR12277:SF81">
    <property type="entry name" value="PROTEIN ABHD13"/>
    <property type="match status" value="1"/>
</dbReference>